<dbReference type="Proteomes" id="UP000001431">
    <property type="component" value="Chromosome"/>
</dbReference>
<dbReference type="KEGG" id="pcl:Pcal_2169"/>
<gene>
    <name evidence="3" type="ordered locus">Pcal_2169</name>
</gene>
<dbReference type="InterPro" id="IPR002733">
    <property type="entry name" value="AMMECR1_domain"/>
</dbReference>
<reference evidence="3" key="1">
    <citation type="submission" date="2007-02" db="EMBL/GenBank/DDBJ databases">
        <title>Complete sequence of Pyrobaculum calidifontis JCM 11548.</title>
        <authorList>
            <consortium name="US DOE Joint Genome Institute"/>
            <person name="Copeland A."/>
            <person name="Lucas S."/>
            <person name="Lapidus A."/>
            <person name="Barry K."/>
            <person name="Glavina del Rio T."/>
            <person name="Dalin E."/>
            <person name="Tice H."/>
            <person name="Pitluck S."/>
            <person name="Chain P."/>
            <person name="Malfatti S."/>
            <person name="Shin M."/>
            <person name="Vergez L."/>
            <person name="Schmutz J."/>
            <person name="Larimer F."/>
            <person name="Land M."/>
            <person name="Hauser L."/>
            <person name="Kyrpides N."/>
            <person name="Mikhailova N."/>
            <person name="Cozen A.E."/>
            <person name="Fitz-Gibbon S.T."/>
            <person name="House C.H."/>
            <person name="Saltikov C."/>
            <person name="Lowe T.M."/>
            <person name="Richardson P."/>
        </authorList>
    </citation>
    <scope>NUCLEOTIDE SEQUENCE [LARGE SCALE GENOMIC DNA]</scope>
    <source>
        <strain evidence="3">JCM 11548</strain>
    </source>
</reference>
<evidence type="ECO:0000256" key="1">
    <source>
        <dbReference type="HAMAP-Rule" id="MF_00645"/>
    </source>
</evidence>
<feature type="domain" description="AMMECR1" evidence="2">
    <location>
        <begin position="10"/>
        <end position="203"/>
    </location>
</feature>
<dbReference type="Gene3D" id="3.30.1490.150">
    <property type="entry name" value="Hypothetical protein ph0010, domain 2"/>
    <property type="match status" value="1"/>
</dbReference>
<proteinExistence type="inferred from homology"/>
<dbReference type="InterPro" id="IPR027485">
    <property type="entry name" value="AMMECR1_N"/>
</dbReference>
<evidence type="ECO:0000313" key="4">
    <source>
        <dbReference type="Proteomes" id="UP000001431"/>
    </source>
</evidence>
<evidence type="ECO:0000313" key="3">
    <source>
        <dbReference type="EMBL" id="ABO09584.1"/>
    </source>
</evidence>
<keyword evidence="4" id="KW-1185">Reference proteome</keyword>
<accession>A3MY67</accession>
<evidence type="ECO:0000259" key="2">
    <source>
        <dbReference type="PROSITE" id="PS51112"/>
    </source>
</evidence>
<dbReference type="InterPro" id="IPR023473">
    <property type="entry name" value="AMMECR1"/>
</dbReference>
<dbReference type="STRING" id="410359.Pcal_2169"/>
<dbReference type="PROSITE" id="PS51112">
    <property type="entry name" value="AMMECR1"/>
    <property type="match status" value="1"/>
</dbReference>
<dbReference type="HOGENOM" id="CLU_095686_1_1_2"/>
<dbReference type="InterPro" id="IPR027623">
    <property type="entry name" value="AmmeMemoSam_A"/>
</dbReference>
<dbReference type="Pfam" id="PF01871">
    <property type="entry name" value="AMMECR1"/>
    <property type="match status" value="1"/>
</dbReference>
<dbReference type="InterPro" id="IPR036071">
    <property type="entry name" value="AMMECR1_dom_sf"/>
</dbReference>
<dbReference type="SUPFAM" id="SSF143447">
    <property type="entry name" value="AMMECR1-like"/>
    <property type="match status" value="1"/>
</dbReference>
<organism evidence="3 4">
    <name type="scientific">Pyrobaculum calidifontis (strain DSM 21063 / JCM 11548 / VA1)</name>
    <dbReference type="NCBI Taxonomy" id="410359"/>
    <lineage>
        <taxon>Archaea</taxon>
        <taxon>Thermoproteota</taxon>
        <taxon>Thermoprotei</taxon>
        <taxon>Thermoproteales</taxon>
        <taxon>Thermoproteaceae</taxon>
        <taxon>Pyrobaculum</taxon>
    </lineage>
</organism>
<dbReference type="PANTHER" id="PTHR13016:SF0">
    <property type="entry name" value="AMME SYNDROME CANDIDATE GENE 1 PROTEIN"/>
    <property type="match status" value="1"/>
</dbReference>
<name>A3MY67_PYRCJ</name>
<dbReference type="InterPro" id="IPR023472">
    <property type="entry name" value="Uncharacterised_MJ0810"/>
</dbReference>
<dbReference type="EMBL" id="CP000561">
    <property type="protein sequence ID" value="ABO09584.1"/>
    <property type="molecule type" value="Genomic_DNA"/>
</dbReference>
<protein>
    <recommendedName>
        <fullName evidence="1">Protein Pcal_2169</fullName>
    </recommendedName>
</protein>
<dbReference type="AlphaFoldDB" id="A3MY67"/>
<dbReference type="NCBIfam" id="TIGR04335">
    <property type="entry name" value="AmmeMemoSam_A"/>
    <property type="match status" value="1"/>
</dbReference>
<dbReference type="Gene3D" id="3.30.700.20">
    <property type="entry name" value="Hypothetical protein ph0010, domain 1"/>
    <property type="match status" value="1"/>
</dbReference>
<dbReference type="eggNOG" id="arCOG01336">
    <property type="taxonomic scope" value="Archaea"/>
</dbReference>
<dbReference type="NCBIfam" id="TIGR00296">
    <property type="entry name" value="TIGR00296 family protein"/>
    <property type="match status" value="1"/>
</dbReference>
<sequence>MSMFKPYSLVEGAYLVKLARAAVEHYLKTGSILVPENPPDRLLQDNYGVFTTIETLKGDKYELRGCIGYPEGYKNTLYATILSAIGACCQDPRFPAMRAEELSQVVFEVSILSPLTLLKPDPRKYLEQVKVGVHGLVVRRGPYAGLLLPQVAVEECWSPEDFLTHVCIKAWLPGDCWLDRRTKIYVYEAQIFREVSLQGDVVERDLAAEVSARCSQGTQRENAR</sequence>
<dbReference type="HAMAP" id="MF_00645">
    <property type="entry name" value="AMMECR1"/>
    <property type="match status" value="1"/>
</dbReference>
<dbReference type="PANTHER" id="PTHR13016">
    <property type="entry name" value="AMMECR1 HOMOLOG"/>
    <property type="match status" value="1"/>
</dbReference>